<accession>A0A7W7CHV9</accession>
<dbReference type="InterPro" id="IPR015797">
    <property type="entry name" value="NUDIX_hydrolase-like_dom_sf"/>
</dbReference>
<dbReference type="InterPro" id="IPR000086">
    <property type="entry name" value="NUDIX_hydrolase_dom"/>
</dbReference>
<feature type="domain" description="Nudix hydrolase" evidence="3">
    <location>
        <begin position="46"/>
        <end position="178"/>
    </location>
</feature>
<sequence>MSTVERGAHEFSVAKSQDVYAGRVMALRVDDVVMPGGKVATREVIEHPGAVGVIALDENDNVVLIHQYRHPVGQRLWELPAGLLDAEGEDPAITAQRELAEEVGLAATDWSVLVDVSGSPGFMDEVIRVYLARGLSTVEQLADTGDEEADLVVRRVPLSEAVRMVLSGAIINAATVSGVLAAHAVLSGAAETRPVDAPWESRPHRFARRRSG</sequence>
<evidence type="ECO:0000259" key="3">
    <source>
        <dbReference type="PROSITE" id="PS51462"/>
    </source>
</evidence>
<dbReference type="EMBL" id="JACHMH010000001">
    <property type="protein sequence ID" value="MBB4681552.1"/>
    <property type="molecule type" value="Genomic_DNA"/>
</dbReference>
<dbReference type="SUPFAM" id="SSF55811">
    <property type="entry name" value="Nudix"/>
    <property type="match status" value="1"/>
</dbReference>
<dbReference type="CDD" id="cd24158">
    <property type="entry name" value="NUDIX_ADPRase_Rv1700"/>
    <property type="match status" value="1"/>
</dbReference>
<proteinExistence type="predicted"/>
<dbReference type="GO" id="GO:0006753">
    <property type="term" value="P:nucleoside phosphate metabolic process"/>
    <property type="evidence" value="ECO:0007669"/>
    <property type="project" value="TreeGrafter"/>
</dbReference>
<dbReference type="GO" id="GO:0019693">
    <property type="term" value="P:ribose phosphate metabolic process"/>
    <property type="evidence" value="ECO:0007669"/>
    <property type="project" value="TreeGrafter"/>
</dbReference>
<organism evidence="4 5">
    <name type="scientific">Crossiella cryophila</name>
    <dbReference type="NCBI Taxonomy" id="43355"/>
    <lineage>
        <taxon>Bacteria</taxon>
        <taxon>Bacillati</taxon>
        <taxon>Actinomycetota</taxon>
        <taxon>Actinomycetes</taxon>
        <taxon>Pseudonocardiales</taxon>
        <taxon>Pseudonocardiaceae</taxon>
        <taxon>Crossiella</taxon>
    </lineage>
</organism>
<keyword evidence="5" id="KW-1185">Reference proteome</keyword>
<dbReference type="PROSITE" id="PS51462">
    <property type="entry name" value="NUDIX"/>
    <property type="match status" value="1"/>
</dbReference>
<dbReference type="AlphaFoldDB" id="A0A7W7CHV9"/>
<reference evidence="4 5" key="1">
    <citation type="submission" date="2020-08" db="EMBL/GenBank/DDBJ databases">
        <title>Sequencing the genomes of 1000 actinobacteria strains.</title>
        <authorList>
            <person name="Klenk H.-P."/>
        </authorList>
    </citation>
    <scope>NUCLEOTIDE SEQUENCE [LARGE SCALE GENOMIC DNA]</scope>
    <source>
        <strain evidence="4 5">DSM 44230</strain>
    </source>
</reference>
<feature type="region of interest" description="Disordered" evidence="2">
    <location>
        <begin position="192"/>
        <end position="212"/>
    </location>
</feature>
<evidence type="ECO:0000313" key="5">
    <source>
        <dbReference type="Proteomes" id="UP000533598"/>
    </source>
</evidence>
<evidence type="ECO:0000256" key="1">
    <source>
        <dbReference type="ARBA" id="ARBA00022801"/>
    </source>
</evidence>
<dbReference type="EC" id="3.6.1.13" evidence="4"/>
<dbReference type="Pfam" id="PF00293">
    <property type="entry name" value="NUDIX"/>
    <property type="match status" value="1"/>
</dbReference>
<dbReference type="GO" id="GO:0005829">
    <property type="term" value="C:cytosol"/>
    <property type="evidence" value="ECO:0007669"/>
    <property type="project" value="TreeGrafter"/>
</dbReference>
<keyword evidence="1 4" id="KW-0378">Hydrolase</keyword>
<dbReference type="RefSeq" id="WP_185008212.1">
    <property type="nucleotide sequence ID" value="NZ_BAAAUI010000078.1"/>
</dbReference>
<gene>
    <name evidence="4" type="ORF">HNR67_007670</name>
</gene>
<dbReference type="GO" id="GO:0047631">
    <property type="term" value="F:ADP-ribose diphosphatase activity"/>
    <property type="evidence" value="ECO:0007669"/>
    <property type="project" value="UniProtKB-EC"/>
</dbReference>
<protein>
    <submittedName>
        <fullName evidence="4">ADP-ribose pyrophosphatase</fullName>
        <ecNumber evidence="4">3.6.1.13</ecNumber>
    </submittedName>
</protein>
<dbReference type="Gene3D" id="3.90.79.10">
    <property type="entry name" value="Nucleoside Triphosphate Pyrophosphohydrolase"/>
    <property type="match status" value="1"/>
</dbReference>
<evidence type="ECO:0000313" key="4">
    <source>
        <dbReference type="EMBL" id="MBB4681552.1"/>
    </source>
</evidence>
<name>A0A7W7CHV9_9PSEU</name>
<dbReference type="PANTHER" id="PTHR11839:SF31">
    <property type="entry name" value="ADP-RIBOSE PYROPHOSPHATASE"/>
    <property type="match status" value="1"/>
</dbReference>
<dbReference type="Proteomes" id="UP000533598">
    <property type="component" value="Unassembled WGS sequence"/>
</dbReference>
<dbReference type="PANTHER" id="PTHR11839">
    <property type="entry name" value="UDP/ADP-SUGAR PYROPHOSPHATASE"/>
    <property type="match status" value="1"/>
</dbReference>
<comment type="caution">
    <text evidence="4">The sequence shown here is derived from an EMBL/GenBank/DDBJ whole genome shotgun (WGS) entry which is preliminary data.</text>
</comment>
<evidence type="ECO:0000256" key="2">
    <source>
        <dbReference type="SAM" id="MobiDB-lite"/>
    </source>
</evidence>